<accession>A0A848LJP5</accession>
<dbReference type="EMBL" id="JABBJJ010000114">
    <property type="protein sequence ID" value="NMO17914.1"/>
    <property type="molecule type" value="Genomic_DNA"/>
</dbReference>
<evidence type="ECO:0000256" key="1">
    <source>
        <dbReference type="ARBA" id="ARBA00004167"/>
    </source>
</evidence>
<dbReference type="InterPro" id="IPR001107">
    <property type="entry name" value="Band_7"/>
</dbReference>
<feature type="coiled-coil region" evidence="2">
    <location>
        <begin position="330"/>
        <end position="567"/>
    </location>
</feature>
<evidence type="ECO:0000259" key="4">
    <source>
        <dbReference type="Pfam" id="PF01145"/>
    </source>
</evidence>
<dbReference type="RefSeq" id="WP_169347190.1">
    <property type="nucleotide sequence ID" value="NZ_JABBJJ010000114.1"/>
</dbReference>
<organism evidence="5 6">
    <name type="scientific">Pyxidicoccus fallax</name>
    <dbReference type="NCBI Taxonomy" id="394095"/>
    <lineage>
        <taxon>Bacteria</taxon>
        <taxon>Pseudomonadati</taxon>
        <taxon>Myxococcota</taxon>
        <taxon>Myxococcia</taxon>
        <taxon>Myxococcales</taxon>
        <taxon>Cystobacterineae</taxon>
        <taxon>Myxococcaceae</taxon>
        <taxon>Pyxidicoccus</taxon>
    </lineage>
</organism>
<keyword evidence="2" id="KW-0175">Coiled coil</keyword>
<sequence>MSANTKQAAKVKESPESGEGMSRTQLVRVDGGGGGGGQPRHVEGWRAGKPVEDPEKMKRWGLITARPSEFLVHMRRGRVREVSGQGASCFKLPGDSVAIVPTSIQRLQFSADQVTSEKVGVQVTGLAVYRIADPLVAFRMLNFSFPERAQEKLAELLREMFAGAARRLVANMSVEECLAKRKEGIASELMREIAPVVAGRGKLEDAVDAGWGVIIDTIEIQDVRVLSSTVFENMQARFRRESERQAREAELAKERFVHREETEAERQLNLQRLAAEEEVRQKKQAADEQARLEVLAVEARVAEAKLAQERTLKQEQATVEREVALTKLAAEQEVRQKKQVSDEQARLEALAAESRLAEAKIVSERALSTSRAQVEMEKLQREQEAEAARQRVALEKLKREQEADVHRAKLELEKLKLAQEAEAAQAKVELVRLQRAQEADAAKSQLELARQQREAELELARQEREQQLELTRQRREQELELAKLKAEQEAEAEKGRMALERLRREQEQTTARHEAMLAEHQQEAERLHAELQVVQARRAIVETEVAIAELRARKDRAHQELELSKAKVLRDIENSVSPEVIQMTLAQQLPQVAAAFQQKMGEVHVTAVDGANPFGYIAAAVEGVMGMARSAGLKVPASSVTPPAQ</sequence>
<dbReference type="Proteomes" id="UP000518300">
    <property type="component" value="Unassembled WGS sequence"/>
</dbReference>
<keyword evidence="6" id="KW-1185">Reference proteome</keyword>
<dbReference type="GO" id="GO:0016020">
    <property type="term" value="C:membrane"/>
    <property type="evidence" value="ECO:0007669"/>
    <property type="project" value="UniProtKB-SubCell"/>
</dbReference>
<name>A0A848LJP5_9BACT</name>
<evidence type="ECO:0000313" key="6">
    <source>
        <dbReference type="Proteomes" id="UP000518300"/>
    </source>
</evidence>
<comment type="caution">
    <text evidence="5">The sequence shown here is derived from an EMBL/GenBank/DDBJ whole genome shotgun (WGS) entry which is preliminary data.</text>
</comment>
<evidence type="ECO:0000313" key="5">
    <source>
        <dbReference type="EMBL" id="NMO17914.1"/>
    </source>
</evidence>
<dbReference type="AlphaFoldDB" id="A0A848LJP5"/>
<proteinExistence type="predicted"/>
<dbReference type="SUPFAM" id="SSF117892">
    <property type="entry name" value="Band 7/SPFH domain"/>
    <property type="match status" value="1"/>
</dbReference>
<evidence type="ECO:0000256" key="2">
    <source>
        <dbReference type="SAM" id="Coils"/>
    </source>
</evidence>
<dbReference type="Gene3D" id="3.30.479.30">
    <property type="entry name" value="Band 7 domain"/>
    <property type="match status" value="1"/>
</dbReference>
<comment type="subcellular location">
    <subcellularLocation>
        <location evidence="1">Membrane</location>
        <topology evidence="1">Single-pass membrane protein</topology>
    </subcellularLocation>
</comment>
<reference evidence="5 6" key="1">
    <citation type="submission" date="2020-04" db="EMBL/GenBank/DDBJ databases">
        <title>Draft genome of Pyxidicoccus fallax type strain.</title>
        <authorList>
            <person name="Whitworth D.E."/>
        </authorList>
    </citation>
    <scope>NUCLEOTIDE SEQUENCE [LARGE SCALE GENOMIC DNA]</scope>
    <source>
        <strain evidence="5 6">DSM 14698</strain>
    </source>
</reference>
<feature type="region of interest" description="Disordered" evidence="3">
    <location>
        <begin position="1"/>
        <end position="48"/>
    </location>
</feature>
<dbReference type="Pfam" id="PF01145">
    <property type="entry name" value="Band_7"/>
    <property type="match status" value="1"/>
</dbReference>
<protein>
    <submittedName>
        <fullName evidence="5">SPFH domain-containing protein</fullName>
    </submittedName>
</protein>
<dbReference type="InterPro" id="IPR036013">
    <property type="entry name" value="Band_7/SPFH_dom_sf"/>
</dbReference>
<evidence type="ECO:0000256" key="3">
    <source>
        <dbReference type="SAM" id="MobiDB-lite"/>
    </source>
</evidence>
<gene>
    <name evidence="5" type="ORF">HG543_24090</name>
</gene>
<feature type="domain" description="Band 7" evidence="4">
    <location>
        <begin position="64"/>
        <end position="254"/>
    </location>
</feature>